<dbReference type="InterPro" id="IPR029058">
    <property type="entry name" value="AB_hydrolase_fold"/>
</dbReference>
<dbReference type="PANTHER" id="PTHR48182:SF3">
    <property type="entry name" value="DUF676 DOMAIN-CONTAINING PROTEIN"/>
    <property type="match status" value="1"/>
</dbReference>
<name>W3XM51_PESFW</name>
<dbReference type="SMART" id="SM00028">
    <property type="entry name" value="TPR"/>
    <property type="match status" value="4"/>
</dbReference>
<dbReference type="InterPro" id="IPR052374">
    <property type="entry name" value="SERAC1"/>
</dbReference>
<accession>W3XM51</accession>
<organism evidence="5 6">
    <name type="scientific">Pestalotiopsis fici (strain W106-1 / CGMCC3.15140)</name>
    <dbReference type="NCBI Taxonomy" id="1229662"/>
    <lineage>
        <taxon>Eukaryota</taxon>
        <taxon>Fungi</taxon>
        <taxon>Dikarya</taxon>
        <taxon>Ascomycota</taxon>
        <taxon>Pezizomycotina</taxon>
        <taxon>Sordariomycetes</taxon>
        <taxon>Xylariomycetidae</taxon>
        <taxon>Amphisphaeriales</taxon>
        <taxon>Sporocadaceae</taxon>
        <taxon>Pestalotiopsis</taxon>
    </lineage>
</organism>
<dbReference type="KEGG" id="pfy:PFICI_00164"/>
<dbReference type="GO" id="GO:0043531">
    <property type="term" value="F:ADP binding"/>
    <property type="evidence" value="ECO:0007669"/>
    <property type="project" value="InterPro"/>
</dbReference>
<dbReference type="OrthoDB" id="5086500at2759"/>
<feature type="repeat" description="TPR" evidence="1">
    <location>
        <begin position="873"/>
        <end position="906"/>
    </location>
</feature>
<dbReference type="EMBL" id="KI912109">
    <property type="protein sequence ID" value="ETS86336.1"/>
    <property type="molecule type" value="Genomic_DNA"/>
</dbReference>
<dbReference type="Gene3D" id="3.40.50.300">
    <property type="entry name" value="P-loop containing nucleotide triphosphate hydrolases"/>
    <property type="match status" value="1"/>
</dbReference>
<feature type="region of interest" description="Disordered" evidence="3">
    <location>
        <begin position="1"/>
        <end position="26"/>
    </location>
</feature>
<evidence type="ECO:0000256" key="3">
    <source>
        <dbReference type="SAM" id="MobiDB-lite"/>
    </source>
</evidence>
<dbReference type="SUPFAM" id="SSF48452">
    <property type="entry name" value="TPR-like"/>
    <property type="match status" value="1"/>
</dbReference>
<dbReference type="InterPro" id="IPR002182">
    <property type="entry name" value="NB-ARC"/>
</dbReference>
<dbReference type="PROSITE" id="PS50005">
    <property type="entry name" value="TPR"/>
    <property type="match status" value="1"/>
</dbReference>
<feature type="region of interest" description="Disordered" evidence="3">
    <location>
        <begin position="320"/>
        <end position="347"/>
    </location>
</feature>
<evidence type="ECO:0000256" key="2">
    <source>
        <dbReference type="SAM" id="Coils"/>
    </source>
</evidence>
<dbReference type="AlphaFoldDB" id="W3XM51"/>
<dbReference type="Proteomes" id="UP000030651">
    <property type="component" value="Unassembled WGS sequence"/>
</dbReference>
<dbReference type="Pfam" id="PF00931">
    <property type="entry name" value="NB-ARC"/>
    <property type="match status" value="1"/>
</dbReference>
<dbReference type="InterPro" id="IPR027417">
    <property type="entry name" value="P-loop_NTPase"/>
</dbReference>
<dbReference type="PANTHER" id="PTHR48182">
    <property type="entry name" value="PROTEIN SERAC1"/>
    <property type="match status" value="1"/>
</dbReference>
<dbReference type="GeneID" id="19265177"/>
<keyword evidence="1" id="KW-0802">TPR repeat</keyword>
<keyword evidence="6" id="KW-1185">Reference proteome</keyword>
<evidence type="ECO:0000313" key="5">
    <source>
        <dbReference type="EMBL" id="ETS86336.1"/>
    </source>
</evidence>
<dbReference type="RefSeq" id="XP_007826936.1">
    <property type="nucleotide sequence ID" value="XM_007828745.1"/>
</dbReference>
<dbReference type="Gene3D" id="3.40.50.1820">
    <property type="entry name" value="alpha/beta hydrolase"/>
    <property type="match status" value="1"/>
</dbReference>
<feature type="coiled-coil region" evidence="2">
    <location>
        <begin position="772"/>
        <end position="819"/>
    </location>
</feature>
<dbReference type="HOGENOM" id="CLU_000288_125_13_1"/>
<dbReference type="InterPro" id="IPR019734">
    <property type="entry name" value="TPR_rpt"/>
</dbReference>
<feature type="domain" description="NB-ARC" evidence="4">
    <location>
        <begin position="381"/>
        <end position="536"/>
    </location>
</feature>
<dbReference type="SUPFAM" id="SSF52540">
    <property type="entry name" value="P-loop containing nucleoside triphosphate hydrolases"/>
    <property type="match status" value="1"/>
</dbReference>
<evidence type="ECO:0000256" key="1">
    <source>
        <dbReference type="PROSITE-ProRule" id="PRU00339"/>
    </source>
</evidence>
<protein>
    <recommendedName>
        <fullName evidence="4">NB-ARC domain-containing protein</fullName>
    </recommendedName>
</protein>
<dbReference type="InterPro" id="IPR011990">
    <property type="entry name" value="TPR-like_helical_dom_sf"/>
</dbReference>
<dbReference type="SUPFAM" id="SSF53474">
    <property type="entry name" value="alpha/beta-Hydrolases"/>
    <property type="match status" value="1"/>
</dbReference>
<keyword evidence="2" id="KW-0175">Coiled coil</keyword>
<dbReference type="OMA" id="RIMSYCY"/>
<dbReference type="Gene3D" id="1.25.40.10">
    <property type="entry name" value="Tetratricopeptide repeat domain"/>
    <property type="match status" value="1"/>
</dbReference>
<feature type="compositionally biased region" description="Polar residues" evidence="3">
    <location>
        <begin position="9"/>
        <end position="18"/>
    </location>
</feature>
<dbReference type="InParanoid" id="W3XM51"/>
<reference evidence="6" key="1">
    <citation type="journal article" date="2015" name="BMC Genomics">
        <title>Genomic and transcriptomic analysis of the endophytic fungus Pestalotiopsis fici reveals its lifestyle and high potential for synthesis of natural products.</title>
        <authorList>
            <person name="Wang X."/>
            <person name="Zhang X."/>
            <person name="Liu L."/>
            <person name="Xiang M."/>
            <person name="Wang W."/>
            <person name="Sun X."/>
            <person name="Che Y."/>
            <person name="Guo L."/>
            <person name="Liu G."/>
            <person name="Guo L."/>
            <person name="Wang C."/>
            <person name="Yin W.B."/>
            <person name="Stadler M."/>
            <person name="Zhang X."/>
            <person name="Liu X."/>
        </authorList>
    </citation>
    <scope>NUCLEOTIDE SEQUENCE [LARGE SCALE GENOMIC DNA]</scope>
    <source>
        <strain evidence="6">W106-1 / CGMCC3.15140</strain>
    </source>
</reference>
<dbReference type="eggNOG" id="KOG1840">
    <property type="taxonomic scope" value="Eukaryota"/>
</dbReference>
<gene>
    <name evidence="5" type="ORF">PFICI_00164</name>
</gene>
<proteinExistence type="predicted"/>
<evidence type="ECO:0000259" key="4">
    <source>
        <dbReference type="Pfam" id="PF00931"/>
    </source>
</evidence>
<dbReference type="Pfam" id="PF13424">
    <property type="entry name" value="TPR_12"/>
    <property type="match status" value="2"/>
</dbReference>
<evidence type="ECO:0000313" key="6">
    <source>
        <dbReference type="Proteomes" id="UP000030651"/>
    </source>
</evidence>
<sequence length="1072" mass="120208">MATIEATGTVPTMATKSPTGDDKIPSAKVVNKATPKTSRRGYGLKVLVEPKDTDDIDIDIVAVHGIGEAKPEDAWVHPDTKVNWLSDPTMLPDALPKARILTYNYVSYWYGDDAVKQKVDTVAGKMLNALDGKRTTCAQRPILFIGHCFGGLVIQEAYNIANSHREDHPRVANCIAGVVFLGTPHAGIQDSAAFSTLGQLYQGIAQSQLPIEDHALQTMAQDNDVLVRTVHTFTRSITNQASNVNATKLFCFFETQTKVIETNGEKVKFLVHESTTTLSGHEKEGLHLDHFGLNKFEAPDDDCFEVVKNRLVKIASNIQRMTDSPRAERSPRNAFSPPQSPASPRRHHIPSLAAPIAREAYFAKRNKILDVVDERFHASMNVALVGESGNGKTHVAVEYAHKFHEQHPDASVHWVNAGSASQFELSFKRIGENLHLSKKSLDNEDVLELVYDTMRQDVGGQWLMVLDGLDDKSRLVVKDEKGVERCLLDFIPKSHRARILTTTRSKSLAMTMVAKKVECVLDIQTLPEGDASYLLYGKEITDEAKKKAAADVSKRLGGSAGLLVLAHTYRKATRASWKPRNYLDTIRGSAEAKDGDDPALRAWEPIYQIIKEKNPNAAQLLLFMGSLDVQSISTVLFERQELRHIEQLVDYGMVEPSTDRRLYTVTPLIRRCVQTWLVKTNEQDDIREHSLSIMCEKFPMDDGNTADLLLPCALVVLEFEPKSAEAKRNMATLLFRVGQHHVRLRRRQMALDYLKSCISLQESDRESKPEAKEATKRAIAEVQAQGKQLVEQSKAQPPKKREDVQIDKARAELRDLENHLGKDHYEVVRKASDLANLQVLRGSKRDHDEAIGLYQRETQYYKDSKFEVPMDTARNQYNLALAHENSGQLDKAMSLYQSASEITERHLGPSHPQLLRSYGNMASLYGKQGQMEQAERILAVVLQNQRKSLGEDHPETLDTRRNVAMVLEGKGQIKAAKGELEKILASQMRLRDEPAMLRTSCSIATNYRLRGRFKEAREWLESTLAVQEKLLGKTHHDTATTRVMLKELAAVEKTNGVPNEEKSLALVQQDVR</sequence>